<organism evidence="2 3">
    <name type="scientific">Edaphobacter modestus</name>
    <dbReference type="NCBI Taxonomy" id="388466"/>
    <lineage>
        <taxon>Bacteria</taxon>
        <taxon>Pseudomonadati</taxon>
        <taxon>Acidobacteriota</taxon>
        <taxon>Terriglobia</taxon>
        <taxon>Terriglobales</taxon>
        <taxon>Acidobacteriaceae</taxon>
        <taxon>Edaphobacter</taxon>
    </lineage>
</organism>
<dbReference type="AlphaFoldDB" id="A0A4Q7XXA0"/>
<reference evidence="2 3" key="1">
    <citation type="submission" date="2019-02" db="EMBL/GenBank/DDBJ databases">
        <title>Genomic Encyclopedia of Archaeal and Bacterial Type Strains, Phase II (KMG-II): from individual species to whole genera.</title>
        <authorList>
            <person name="Goeker M."/>
        </authorList>
    </citation>
    <scope>NUCLEOTIDE SEQUENCE [LARGE SCALE GENOMIC DNA]</scope>
    <source>
        <strain evidence="2 3">DSM 18101</strain>
    </source>
</reference>
<sequence>MTGKEWLAVAGPAVAIAGWFGATIVRSWLEGTPLNGLRRFFGMRSKPGKDAKLSVIVLTAPEPKWHVGAMGKEPMLCLTILANLAHKSDIPLRIVQAYLRGTKPVGVFMPFIVAGPYDEPSIIHFSVRPIIVEGLAKLTRKVVLVDQFGNEHVTKPVTFSTVHVEPWRRGLTEEGQTIKCHICDKPISMMDLHESAAIPAHKSCVR</sequence>
<dbReference type="RefSeq" id="WP_130425414.1">
    <property type="nucleotide sequence ID" value="NZ_SHKW01000008.1"/>
</dbReference>
<gene>
    <name evidence="2" type="ORF">BDD14_6574</name>
</gene>
<comment type="caution">
    <text evidence="2">The sequence shown here is derived from an EMBL/GenBank/DDBJ whole genome shotgun (WGS) entry which is preliminary data.</text>
</comment>
<feature type="transmembrane region" description="Helical" evidence="1">
    <location>
        <begin position="6"/>
        <end position="29"/>
    </location>
</feature>
<evidence type="ECO:0000313" key="2">
    <source>
        <dbReference type="EMBL" id="RZU28987.1"/>
    </source>
</evidence>
<proteinExistence type="predicted"/>
<dbReference type="EMBL" id="SHKW01000008">
    <property type="protein sequence ID" value="RZU28987.1"/>
    <property type="molecule type" value="Genomic_DNA"/>
</dbReference>
<protein>
    <submittedName>
        <fullName evidence="2">Uncharacterized protein</fullName>
    </submittedName>
</protein>
<keyword evidence="3" id="KW-1185">Reference proteome</keyword>
<dbReference type="Proteomes" id="UP000292958">
    <property type="component" value="Unassembled WGS sequence"/>
</dbReference>
<keyword evidence="1" id="KW-0812">Transmembrane</keyword>
<name>A0A4Q7XXA0_9BACT</name>
<evidence type="ECO:0000256" key="1">
    <source>
        <dbReference type="SAM" id="Phobius"/>
    </source>
</evidence>
<keyword evidence="1" id="KW-1133">Transmembrane helix</keyword>
<keyword evidence="1" id="KW-0472">Membrane</keyword>
<accession>A0A4Q7XXA0</accession>
<evidence type="ECO:0000313" key="3">
    <source>
        <dbReference type="Proteomes" id="UP000292958"/>
    </source>
</evidence>